<keyword evidence="8" id="KW-0863">Zinc-finger</keyword>
<dbReference type="InterPro" id="IPR003439">
    <property type="entry name" value="ABC_transporter-like_ATP-bd"/>
</dbReference>
<protein>
    <recommendedName>
        <fullName evidence="15">UvrABC system protein A</fullName>
    </recommendedName>
    <alternativeName>
        <fullName evidence="16">Excinuclease ABC subunit A</fullName>
    </alternativeName>
</protein>
<evidence type="ECO:0000256" key="7">
    <source>
        <dbReference type="ARBA" id="ARBA00022769"/>
    </source>
</evidence>
<dbReference type="GO" id="GO:0006281">
    <property type="term" value="P:DNA repair"/>
    <property type="evidence" value="ECO:0007669"/>
    <property type="project" value="UniProtKB-KW"/>
</dbReference>
<evidence type="ECO:0000256" key="5">
    <source>
        <dbReference type="ARBA" id="ARBA00022741"/>
    </source>
</evidence>
<keyword evidence="13" id="KW-0234">DNA repair</keyword>
<evidence type="ECO:0000256" key="4">
    <source>
        <dbReference type="ARBA" id="ARBA00022737"/>
    </source>
</evidence>
<keyword evidence="4" id="KW-0677">Repeat</keyword>
<name>A0A1N7G986_9NOCA</name>
<accession>A0A1N7G986</accession>
<keyword evidence="2" id="KW-0963">Cytoplasm</keyword>
<dbReference type="Gene3D" id="1.10.8.280">
    <property type="entry name" value="ABC transporter ATPase domain-like"/>
    <property type="match status" value="1"/>
</dbReference>
<keyword evidence="9" id="KW-0862">Zinc</keyword>
<dbReference type="Gene3D" id="1.20.1580.10">
    <property type="entry name" value="ABC transporter ATPase like domain"/>
    <property type="match status" value="2"/>
</dbReference>
<keyword evidence="3" id="KW-0479">Metal-binding</keyword>
<dbReference type="GO" id="GO:0005524">
    <property type="term" value="F:ATP binding"/>
    <property type="evidence" value="ECO:0007669"/>
    <property type="project" value="UniProtKB-KW"/>
</dbReference>
<gene>
    <name evidence="18" type="ORF">SAMN05445060_2624</name>
</gene>
<dbReference type="Gene3D" id="3.40.50.300">
    <property type="entry name" value="P-loop containing nucleotide triphosphate hydrolases"/>
    <property type="match status" value="2"/>
</dbReference>
<dbReference type="PROSITE" id="PS00211">
    <property type="entry name" value="ABC_TRANSPORTER_1"/>
    <property type="match status" value="2"/>
</dbReference>
<comment type="similarity">
    <text evidence="14">Belongs to the ABC transporter superfamily. UvrA family.</text>
</comment>
<dbReference type="InterPro" id="IPR041552">
    <property type="entry name" value="UvrA_DNA-bd"/>
</dbReference>
<evidence type="ECO:0000256" key="6">
    <source>
        <dbReference type="ARBA" id="ARBA00022763"/>
    </source>
</evidence>
<keyword evidence="10" id="KW-0067">ATP-binding</keyword>
<dbReference type="PANTHER" id="PTHR43152">
    <property type="entry name" value="UVRABC SYSTEM PROTEIN A"/>
    <property type="match status" value="1"/>
</dbReference>
<evidence type="ECO:0000256" key="10">
    <source>
        <dbReference type="ARBA" id="ARBA00022840"/>
    </source>
</evidence>
<sequence length="902" mass="97538">MTSRKSNRSAAERTSWRDGIVVRGARQNNLKDVDLDVPRDALVVFTGVSGSGKSSLAFGTLFAQSQRRYLESVAPYARRLIDQVGVPDVDEVEGMPPAVALQQQRGGGNARSSVASLTTLGSLVRMLFSRAGSYPSGQPMLYAEDFSPNTVDGACSTCHGIGRVFEVTAEQMVPDPSLTIRERAIASWPPAWQGQNLRDILTSMGYDVDVAWRDLPREQRDWILFTEERPTVPVYAGLTTAETARAVQEEWEPSYQGTFVGARRYVLDTFATTKSTIVKKRVSQFVSSGVCPECHGKRLKPEALSVTFEGMDIAEFTALPTGQLSELAESVLAQDWVPADREPGHVLDRAKRQAATRRRVAAGGSAHGSAPDVRRTVNMSEEKVAAARRLIEDLHERLQPIIDLGLGYLSLSRSTPTLSGGELQRLRLATQLSSKLFGVAYVLDEPSAGLHPRDLDALLGILRGLRERGNSVLVVEHSLSVIAEADWLVDIGPAAGEHGGRVLYSGLPAGLRSVEESMTRRYLFAPNAPVGRTPREPTGYLGLHDVSRNNLRDVSVRIGLGCLTAVTGISGSGKSSLVSQALPTLVDAALGRGDHAGRLDDTESPDDADVLLAGDHGSVHGHAVVEPGAVRRVVTIDQKPIGRTPRSNVATYTGLFDNVRRLFAATPMARRRKYTASRFSFNVAAGRCPTCEGEGSVMVELLFLPSVYTPCPDCHGTRYQSRTLEVTWHRRNVAEVLAMSVDEARDFFRDEDDIERTLRVLQEVGLGYLKLGQPAPELSGGEAQRVKLASELQRAHRGDTLYVLDEPTAGLHPSDADRLMDHLQGLVDAGNTVVMVELDMRIVAHADRVIDIGPGAGTDGGRIVADGTPEHVAAHTTSVSAPYLRTAIASHMVGSPAGISTE</sequence>
<dbReference type="GO" id="GO:0005737">
    <property type="term" value="C:cytoplasm"/>
    <property type="evidence" value="ECO:0007669"/>
    <property type="project" value="UniProtKB-SubCell"/>
</dbReference>
<evidence type="ECO:0000259" key="17">
    <source>
        <dbReference type="PROSITE" id="PS50893"/>
    </source>
</evidence>
<evidence type="ECO:0000313" key="19">
    <source>
        <dbReference type="Proteomes" id="UP000186218"/>
    </source>
</evidence>
<dbReference type="InterPro" id="IPR027417">
    <property type="entry name" value="P-loop_NTPase"/>
</dbReference>
<evidence type="ECO:0000256" key="15">
    <source>
        <dbReference type="ARBA" id="ARBA00039316"/>
    </source>
</evidence>
<keyword evidence="12" id="KW-0238">DNA-binding</keyword>
<dbReference type="InterPro" id="IPR017871">
    <property type="entry name" value="ABC_transporter-like_CS"/>
</dbReference>
<dbReference type="STRING" id="1344003.SAMN05445060_2624"/>
<keyword evidence="19" id="KW-1185">Reference proteome</keyword>
<dbReference type="Pfam" id="PF17755">
    <property type="entry name" value="UvrA_DNA-bind"/>
    <property type="match status" value="1"/>
</dbReference>
<evidence type="ECO:0000256" key="2">
    <source>
        <dbReference type="ARBA" id="ARBA00022490"/>
    </source>
</evidence>
<dbReference type="GO" id="GO:0016887">
    <property type="term" value="F:ATP hydrolysis activity"/>
    <property type="evidence" value="ECO:0007669"/>
    <property type="project" value="InterPro"/>
</dbReference>
<feature type="domain" description="ABC transporter" evidence="17">
    <location>
        <begin position="541"/>
        <end position="879"/>
    </location>
</feature>
<dbReference type="SUPFAM" id="SSF52540">
    <property type="entry name" value="P-loop containing nucleoside triphosphate hydrolases"/>
    <property type="match status" value="2"/>
</dbReference>
<dbReference type="GO" id="GO:0003677">
    <property type="term" value="F:DNA binding"/>
    <property type="evidence" value="ECO:0007669"/>
    <property type="project" value="UniProtKB-KW"/>
</dbReference>
<proteinExistence type="inferred from homology"/>
<evidence type="ECO:0000256" key="14">
    <source>
        <dbReference type="ARBA" id="ARBA00038000"/>
    </source>
</evidence>
<evidence type="ECO:0000256" key="16">
    <source>
        <dbReference type="ARBA" id="ARBA00042156"/>
    </source>
</evidence>
<keyword evidence="11" id="KW-0267">Excision nuclease</keyword>
<dbReference type="Proteomes" id="UP000186218">
    <property type="component" value="Unassembled WGS sequence"/>
</dbReference>
<dbReference type="OrthoDB" id="9809851at2"/>
<dbReference type="EMBL" id="FTNT01000007">
    <property type="protein sequence ID" value="SIS09185.1"/>
    <property type="molecule type" value="Genomic_DNA"/>
</dbReference>
<evidence type="ECO:0000256" key="12">
    <source>
        <dbReference type="ARBA" id="ARBA00023125"/>
    </source>
</evidence>
<dbReference type="PANTHER" id="PTHR43152:SF1">
    <property type="entry name" value="UVRA PROTEIN"/>
    <property type="match status" value="1"/>
</dbReference>
<evidence type="ECO:0000256" key="3">
    <source>
        <dbReference type="ARBA" id="ARBA00022723"/>
    </source>
</evidence>
<dbReference type="GO" id="GO:0008270">
    <property type="term" value="F:zinc ion binding"/>
    <property type="evidence" value="ECO:0007669"/>
    <property type="project" value="UniProtKB-KW"/>
</dbReference>
<evidence type="ECO:0000313" key="18">
    <source>
        <dbReference type="EMBL" id="SIS09185.1"/>
    </source>
</evidence>
<comment type="subcellular location">
    <subcellularLocation>
        <location evidence="1">Cytoplasm</location>
    </subcellularLocation>
</comment>
<organism evidence="18 19">
    <name type="scientific">Williamsia sterculiae</name>
    <dbReference type="NCBI Taxonomy" id="1344003"/>
    <lineage>
        <taxon>Bacteria</taxon>
        <taxon>Bacillati</taxon>
        <taxon>Actinomycetota</taxon>
        <taxon>Actinomycetes</taxon>
        <taxon>Mycobacteriales</taxon>
        <taxon>Nocardiaceae</taxon>
        <taxon>Williamsia</taxon>
    </lineage>
</organism>
<evidence type="ECO:0000256" key="9">
    <source>
        <dbReference type="ARBA" id="ARBA00022833"/>
    </source>
</evidence>
<evidence type="ECO:0000256" key="11">
    <source>
        <dbReference type="ARBA" id="ARBA00022881"/>
    </source>
</evidence>
<reference evidence="18 19" key="1">
    <citation type="submission" date="2017-01" db="EMBL/GenBank/DDBJ databases">
        <authorList>
            <person name="Mah S.A."/>
            <person name="Swanson W.J."/>
            <person name="Moy G.W."/>
            <person name="Vacquier V.D."/>
        </authorList>
    </citation>
    <scope>NUCLEOTIDE SEQUENCE [LARGE SCALE GENOMIC DNA]</scope>
    <source>
        <strain evidence="18 19">CPCC 203464</strain>
    </source>
</reference>
<keyword evidence="7" id="KW-0228">DNA excision</keyword>
<dbReference type="PROSITE" id="PS50893">
    <property type="entry name" value="ABC_TRANSPORTER_2"/>
    <property type="match status" value="1"/>
</dbReference>
<evidence type="ECO:0000256" key="8">
    <source>
        <dbReference type="ARBA" id="ARBA00022771"/>
    </source>
</evidence>
<keyword evidence="6" id="KW-0227">DNA damage</keyword>
<dbReference type="AlphaFoldDB" id="A0A1N7G986"/>
<keyword evidence="5" id="KW-0547">Nucleotide-binding</keyword>
<dbReference type="GO" id="GO:0004518">
    <property type="term" value="F:nuclease activity"/>
    <property type="evidence" value="ECO:0007669"/>
    <property type="project" value="UniProtKB-KW"/>
</dbReference>
<dbReference type="RefSeq" id="WP_076480163.1">
    <property type="nucleotide sequence ID" value="NZ_FTNT01000007.1"/>
</dbReference>
<evidence type="ECO:0000256" key="1">
    <source>
        <dbReference type="ARBA" id="ARBA00004496"/>
    </source>
</evidence>
<evidence type="ECO:0000256" key="13">
    <source>
        <dbReference type="ARBA" id="ARBA00023204"/>
    </source>
</evidence>